<keyword evidence="6" id="KW-0934">Plastid</keyword>
<dbReference type="KEGG" id="qsa:O6P43_018879"/>
<dbReference type="PRINTS" id="PR00385">
    <property type="entry name" value="P450"/>
</dbReference>
<dbReference type="GO" id="GO:0016709">
    <property type="term" value="F:oxidoreductase activity, acting on paired donors, with incorporation or reduction of molecular oxygen, NAD(P)H as one donor, and incorporation of one atom of oxygen"/>
    <property type="evidence" value="ECO:0007669"/>
    <property type="project" value="TreeGrafter"/>
</dbReference>
<keyword evidence="8 16" id="KW-0560">Oxidoreductase</keyword>
<keyword evidence="7" id="KW-1133">Transmembrane helix</keyword>
<evidence type="ECO:0000256" key="16">
    <source>
        <dbReference type="RuleBase" id="RU000461"/>
    </source>
</evidence>
<evidence type="ECO:0000256" key="14">
    <source>
        <dbReference type="ARBA" id="ARBA00066565"/>
    </source>
</evidence>
<keyword evidence="10 16" id="KW-0503">Monooxygenase</keyword>
<dbReference type="GO" id="GO:0009707">
    <property type="term" value="C:chloroplast outer membrane"/>
    <property type="evidence" value="ECO:0007669"/>
    <property type="project" value="UniProtKB-SubCell"/>
</dbReference>
<dbReference type="InterPro" id="IPR036396">
    <property type="entry name" value="Cyt_P450_sf"/>
</dbReference>
<evidence type="ECO:0000256" key="12">
    <source>
        <dbReference type="ARBA" id="ARBA00023766"/>
    </source>
</evidence>
<dbReference type="SUPFAM" id="SSF48264">
    <property type="entry name" value="Cytochrome P450"/>
    <property type="match status" value="1"/>
</dbReference>
<dbReference type="Proteomes" id="UP001163823">
    <property type="component" value="Chromosome 8"/>
</dbReference>
<gene>
    <name evidence="17" type="ORF">O6P43_018879</name>
</gene>
<evidence type="ECO:0000256" key="5">
    <source>
        <dbReference type="ARBA" id="ARBA00022723"/>
    </source>
</evidence>
<evidence type="ECO:0000256" key="7">
    <source>
        <dbReference type="ARBA" id="ARBA00022989"/>
    </source>
</evidence>
<evidence type="ECO:0000256" key="2">
    <source>
        <dbReference type="ARBA" id="ARBA00010617"/>
    </source>
</evidence>
<feature type="binding site" description="axial binding residue" evidence="15">
    <location>
        <position position="462"/>
    </location>
    <ligand>
        <name>heme</name>
        <dbReference type="ChEBI" id="CHEBI:30413"/>
    </ligand>
    <ligandPart>
        <name>Fe</name>
        <dbReference type="ChEBI" id="CHEBI:18248"/>
    </ligandPart>
</feature>
<evidence type="ECO:0000256" key="11">
    <source>
        <dbReference type="ARBA" id="ARBA00023136"/>
    </source>
</evidence>
<comment type="caution">
    <text evidence="17">The sequence shown here is derived from an EMBL/GenBank/DDBJ whole genome shotgun (WGS) entry which is preliminary data.</text>
</comment>
<dbReference type="GO" id="GO:0005783">
    <property type="term" value="C:endoplasmic reticulum"/>
    <property type="evidence" value="ECO:0007669"/>
    <property type="project" value="TreeGrafter"/>
</dbReference>
<evidence type="ECO:0000256" key="6">
    <source>
        <dbReference type="ARBA" id="ARBA00022805"/>
    </source>
</evidence>
<dbReference type="InterPro" id="IPR002401">
    <property type="entry name" value="Cyt_P450_E_grp-I"/>
</dbReference>
<comment type="similarity">
    <text evidence="2 16">Belongs to the cytochrome P450 family.</text>
</comment>
<dbReference type="InterPro" id="IPR001128">
    <property type="entry name" value="Cyt_P450"/>
</dbReference>
<keyword evidence="6" id="KW-1002">Plastid outer membrane</keyword>
<comment type="cofactor">
    <cofactor evidence="1 15">
        <name>heme</name>
        <dbReference type="ChEBI" id="CHEBI:30413"/>
    </cofactor>
</comment>
<dbReference type="EMBL" id="JARAOO010000008">
    <property type="protein sequence ID" value="KAJ7958103.1"/>
    <property type="molecule type" value="Genomic_DNA"/>
</dbReference>
<proteinExistence type="inferred from homology"/>
<dbReference type="PANTHER" id="PTHR47283:SF1">
    <property type="entry name" value="ENT-KAURENE OXIDASE, CHLOROPLASTIC"/>
    <property type="match status" value="1"/>
</dbReference>
<dbReference type="CDD" id="cd11075">
    <property type="entry name" value="CYP77_89"/>
    <property type="match status" value="1"/>
</dbReference>
<evidence type="ECO:0000256" key="1">
    <source>
        <dbReference type="ARBA" id="ARBA00001971"/>
    </source>
</evidence>
<reference evidence="17" key="1">
    <citation type="journal article" date="2023" name="Science">
        <title>Elucidation of the pathway for biosynthesis of saponin adjuvants from the soapbark tree.</title>
        <authorList>
            <person name="Reed J."/>
            <person name="Orme A."/>
            <person name="El-Demerdash A."/>
            <person name="Owen C."/>
            <person name="Martin L.B.B."/>
            <person name="Misra R.C."/>
            <person name="Kikuchi S."/>
            <person name="Rejzek M."/>
            <person name="Martin A.C."/>
            <person name="Harkess A."/>
            <person name="Leebens-Mack J."/>
            <person name="Louveau T."/>
            <person name="Stephenson M.J."/>
            <person name="Osbourn A."/>
        </authorList>
    </citation>
    <scope>NUCLEOTIDE SEQUENCE</scope>
    <source>
        <strain evidence="17">S10</strain>
    </source>
</reference>
<dbReference type="GO" id="GO:0020037">
    <property type="term" value="F:heme binding"/>
    <property type="evidence" value="ECO:0007669"/>
    <property type="project" value="InterPro"/>
</dbReference>
<dbReference type="GO" id="GO:0009686">
    <property type="term" value="P:gibberellin biosynthetic process"/>
    <property type="evidence" value="ECO:0007669"/>
    <property type="project" value="InterPro"/>
</dbReference>
<dbReference type="PRINTS" id="PR00463">
    <property type="entry name" value="EP450I"/>
</dbReference>
<keyword evidence="18" id="KW-1185">Reference proteome</keyword>
<dbReference type="PROSITE" id="PS00086">
    <property type="entry name" value="CYTOCHROME_P450"/>
    <property type="match status" value="1"/>
</dbReference>
<evidence type="ECO:0000256" key="15">
    <source>
        <dbReference type="PIRSR" id="PIRSR602401-1"/>
    </source>
</evidence>
<dbReference type="InterPro" id="IPR017972">
    <property type="entry name" value="Cyt_P450_CS"/>
</dbReference>
<keyword evidence="5 15" id="KW-0479">Metal-binding</keyword>
<comment type="subcellular location">
    <subcellularLocation>
        <location evidence="12">Plastid</location>
        <location evidence="12">Chloroplast outer membrane</location>
        <topology evidence="12">Single-pass membrane protein</topology>
    </subcellularLocation>
</comment>
<keyword evidence="3 15" id="KW-0349">Heme</keyword>
<dbReference type="AlphaFoldDB" id="A0AAD7LH56"/>
<keyword evidence="4" id="KW-0812">Transmembrane</keyword>
<name>A0AAD7LH56_QUISA</name>
<keyword evidence="9 15" id="KW-0408">Iron</keyword>
<evidence type="ECO:0000256" key="8">
    <source>
        <dbReference type="ARBA" id="ARBA00023002"/>
    </source>
</evidence>
<evidence type="ECO:0000256" key="4">
    <source>
        <dbReference type="ARBA" id="ARBA00022692"/>
    </source>
</evidence>
<dbReference type="PANTHER" id="PTHR47283">
    <property type="entry name" value="ENT-KAURENE OXIDASE, CHLOROPLASTIC"/>
    <property type="match status" value="1"/>
</dbReference>
<evidence type="ECO:0000313" key="18">
    <source>
        <dbReference type="Proteomes" id="UP001163823"/>
    </source>
</evidence>
<dbReference type="GO" id="GO:0005506">
    <property type="term" value="F:iron ion binding"/>
    <property type="evidence" value="ECO:0007669"/>
    <property type="project" value="InterPro"/>
</dbReference>
<accession>A0AAD7LH56</accession>
<dbReference type="GO" id="GO:0052615">
    <property type="term" value="F:ent-kaurene oxidase activity"/>
    <property type="evidence" value="ECO:0007669"/>
    <property type="project" value="UniProtKB-EC"/>
</dbReference>
<dbReference type="EC" id="1.14.14.86" evidence="14"/>
<evidence type="ECO:0000256" key="9">
    <source>
        <dbReference type="ARBA" id="ARBA00023004"/>
    </source>
</evidence>
<protein>
    <recommendedName>
        <fullName evidence="14">ent-kaurene monooxygenase</fullName>
        <ecNumber evidence="14">1.14.14.86</ecNumber>
    </recommendedName>
</protein>
<keyword evidence="11" id="KW-0472">Membrane</keyword>
<dbReference type="Gene3D" id="1.10.630.10">
    <property type="entry name" value="Cytochrome P450"/>
    <property type="match status" value="1"/>
</dbReference>
<sequence length="520" mass="59229">MAISVYQTKPIAASVSLGGFSTIRGQSRVTEKKHITLPSVPLEKKHLTLPSVPVVPGLPVLGNLLQLKEKKPLTTFKQWADIHGPIYSIRLGDSSVIVLNSADIANEAMVTRFESISTRKLTNALKYFSMDGRMVATSDYSEFHKAVKKHALTSLLGPTAQKRHRCHRDAMVDNLSRKLHAHVTTSPNQAINFRELFQSEQFGVALKEALGKDIVEPIFVEELRSTLSKEEIFKILVIEPMEGAIEVDWRDFFPYLKWIPNKSLEMKLQRLTFRRNAVMSALMKEQKKRIASGEELDCYFDYLLSEARELTEEQISMLLWEILIEVPDTTVVAAEWAMFELAKDQNRQNRLYQELQNICGHEKITEENLPQLPYLGAVFHETLRKHSPVPIIPFRYVHEDTELGGYHVPAGTEVAINLYGCNMDKNKWENPQEWKPERFLDDKYNTADLYKTMAFGGGKRVCAGATQATLSVSVAIGRLIQEFEWSLKEGEEENVDTVSLTTHKLHPLQALLKPRDQNKR</sequence>
<evidence type="ECO:0000256" key="3">
    <source>
        <dbReference type="ARBA" id="ARBA00022617"/>
    </source>
</evidence>
<comment type="function">
    <text evidence="13">Catalyzes three successive oxidations of the 4-methyl group of ent-kaurene giving kaurenoic acid, a key step in gibberellins (GAs) biosynthesis. GAs, which are involved many processes, including stem elongation, play a central role in plant development.</text>
</comment>
<evidence type="ECO:0000313" key="17">
    <source>
        <dbReference type="EMBL" id="KAJ7958104.1"/>
    </source>
</evidence>
<evidence type="ECO:0000256" key="10">
    <source>
        <dbReference type="ARBA" id="ARBA00023033"/>
    </source>
</evidence>
<dbReference type="Pfam" id="PF00067">
    <property type="entry name" value="p450"/>
    <property type="match status" value="1"/>
</dbReference>
<dbReference type="EMBL" id="JARAOO010000008">
    <property type="protein sequence ID" value="KAJ7958104.1"/>
    <property type="molecule type" value="Genomic_DNA"/>
</dbReference>
<evidence type="ECO:0000256" key="13">
    <source>
        <dbReference type="ARBA" id="ARBA00058795"/>
    </source>
</evidence>
<dbReference type="GO" id="GO:0010241">
    <property type="term" value="P:ent-kaurene oxidation to kaurenoic acid"/>
    <property type="evidence" value="ECO:0007669"/>
    <property type="project" value="InterPro"/>
</dbReference>
<dbReference type="FunFam" id="1.10.630.10:FF:000062">
    <property type="entry name" value="Ent-kaurene oxidase 2"/>
    <property type="match status" value="1"/>
</dbReference>
<organism evidence="17 18">
    <name type="scientific">Quillaja saponaria</name>
    <name type="common">Soap bark tree</name>
    <dbReference type="NCBI Taxonomy" id="32244"/>
    <lineage>
        <taxon>Eukaryota</taxon>
        <taxon>Viridiplantae</taxon>
        <taxon>Streptophyta</taxon>
        <taxon>Embryophyta</taxon>
        <taxon>Tracheophyta</taxon>
        <taxon>Spermatophyta</taxon>
        <taxon>Magnoliopsida</taxon>
        <taxon>eudicotyledons</taxon>
        <taxon>Gunneridae</taxon>
        <taxon>Pentapetalae</taxon>
        <taxon>rosids</taxon>
        <taxon>fabids</taxon>
        <taxon>Fabales</taxon>
        <taxon>Quillajaceae</taxon>
        <taxon>Quillaja</taxon>
    </lineage>
</organism>
<dbReference type="InterPro" id="IPR044225">
    <property type="entry name" value="KO_chloroplastic"/>
</dbReference>